<feature type="transmembrane region" description="Helical" evidence="4">
    <location>
        <begin position="345"/>
        <end position="366"/>
    </location>
</feature>
<keyword evidence="2 4" id="KW-1133">Transmembrane helix</keyword>
<comment type="caution">
    <text evidence="6">The sequence shown here is derived from an EMBL/GenBank/DDBJ whole genome shotgun (WGS) entry which is preliminary data.</text>
</comment>
<feature type="transmembrane region" description="Helical" evidence="4">
    <location>
        <begin position="170"/>
        <end position="192"/>
    </location>
</feature>
<evidence type="ECO:0000259" key="5">
    <source>
        <dbReference type="PROSITE" id="PS50850"/>
    </source>
</evidence>
<name>A0ABP7YU82_9SPHI</name>
<keyword evidence="3 4" id="KW-0472">Membrane</keyword>
<dbReference type="CDD" id="cd17478">
    <property type="entry name" value="MFS_FsR"/>
    <property type="match status" value="1"/>
</dbReference>
<dbReference type="Pfam" id="PF07690">
    <property type="entry name" value="MFS_1"/>
    <property type="match status" value="1"/>
</dbReference>
<feature type="transmembrane region" description="Helical" evidence="4">
    <location>
        <begin position="107"/>
        <end position="123"/>
    </location>
</feature>
<dbReference type="InterPro" id="IPR011701">
    <property type="entry name" value="MFS"/>
</dbReference>
<keyword evidence="7" id="KW-1185">Reference proteome</keyword>
<feature type="transmembrane region" description="Helical" evidence="4">
    <location>
        <begin position="286"/>
        <end position="305"/>
    </location>
</feature>
<reference evidence="7" key="1">
    <citation type="journal article" date="2019" name="Int. J. Syst. Evol. Microbiol.">
        <title>The Global Catalogue of Microorganisms (GCM) 10K type strain sequencing project: providing services to taxonomists for standard genome sequencing and annotation.</title>
        <authorList>
            <consortium name="The Broad Institute Genomics Platform"/>
            <consortium name="The Broad Institute Genome Sequencing Center for Infectious Disease"/>
            <person name="Wu L."/>
            <person name="Ma J."/>
        </authorList>
    </citation>
    <scope>NUCLEOTIDE SEQUENCE [LARGE SCALE GENOMIC DNA]</scope>
    <source>
        <strain evidence="7">JCM 16704</strain>
    </source>
</reference>
<dbReference type="PROSITE" id="PS50850">
    <property type="entry name" value="MFS"/>
    <property type="match status" value="1"/>
</dbReference>
<dbReference type="InterPro" id="IPR020846">
    <property type="entry name" value="MFS_dom"/>
</dbReference>
<proteinExistence type="predicted"/>
<sequence>MQKATFAYDSTKTAYPILLAICLAHLSNDLIQAIIPASYPILKENFHLNYAQIGVITLCFQLASSLLQPVVGAYTDKHPQPYSQIIGMMFSFFGVIALAYANNYASVLFSVTMVGIGSSIFHPESSRVAYLSSGGKRSLAQSIFQIGGNTGAALAPLLLAWVVLPNGQKYIIWFLAVVVIAQLILGYIATWYKKVLHAQRGQAKKAIRIPDLSSSRVALAIGILLLLIFSKYIYIASITSYLQFYMMQKFGITEVGAQVYLFYFLIAIALGTLIGGALGDVLGRKYIIWLSVLGCAPFTLLLPFANLFWTAILVSIIGFIMASAFPSILVYAQELLPKKIGMVSGLFYGFAFGMGGIGAAMLGWWADQTSLTNIYNVCSYLPLIGIIAYFLPNMKKIKFRTE</sequence>
<feature type="transmembrane region" description="Helical" evidence="4">
    <location>
        <begin position="49"/>
        <end position="70"/>
    </location>
</feature>
<dbReference type="EMBL" id="BAAAZI010000009">
    <property type="protein sequence ID" value="GAA4141333.1"/>
    <property type="molecule type" value="Genomic_DNA"/>
</dbReference>
<keyword evidence="1 4" id="KW-0812">Transmembrane</keyword>
<organism evidence="6 7">
    <name type="scientific">Sphingobacterium kyonggiense</name>
    <dbReference type="NCBI Taxonomy" id="714075"/>
    <lineage>
        <taxon>Bacteria</taxon>
        <taxon>Pseudomonadati</taxon>
        <taxon>Bacteroidota</taxon>
        <taxon>Sphingobacteriia</taxon>
        <taxon>Sphingobacteriales</taxon>
        <taxon>Sphingobacteriaceae</taxon>
        <taxon>Sphingobacterium</taxon>
    </lineage>
</organism>
<feature type="transmembrane region" description="Helical" evidence="4">
    <location>
        <begin position="255"/>
        <end position="279"/>
    </location>
</feature>
<feature type="transmembrane region" description="Helical" evidence="4">
    <location>
        <begin position="143"/>
        <end position="164"/>
    </location>
</feature>
<dbReference type="SUPFAM" id="SSF103473">
    <property type="entry name" value="MFS general substrate transporter"/>
    <property type="match status" value="1"/>
</dbReference>
<evidence type="ECO:0000313" key="7">
    <source>
        <dbReference type="Proteomes" id="UP001500101"/>
    </source>
</evidence>
<protein>
    <submittedName>
        <fullName evidence="6">MFS transporter</fullName>
    </submittedName>
</protein>
<dbReference type="PANTHER" id="PTHR43129:SF1">
    <property type="entry name" value="FOSMIDOMYCIN RESISTANCE PROTEIN"/>
    <property type="match status" value="1"/>
</dbReference>
<feature type="transmembrane region" description="Helical" evidence="4">
    <location>
        <begin position="213"/>
        <end position="235"/>
    </location>
</feature>
<evidence type="ECO:0000256" key="4">
    <source>
        <dbReference type="SAM" id="Phobius"/>
    </source>
</evidence>
<dbReference type="Proteomes" id="UP001500101">
    <property type="component" value="Unassembled WGS sequence"/>
</dbReference>
<gene>
    <name evidence="6" type="ORF">GCM10022216_21260</name>
</gene>
<evidence type="ECO:0000256" key="1">
    <source>
        <dbReference type="ARBA" id="ARBA00022692"/>
    </source>
</evidence>
<feature type="domain" description="Major facilitator superfamily (MFS) profile" evidence="5">
    <location>
        <begin position="17"/>
        <end position="397"/>
    </location>
</feature>
<feature type="transmembrane region" description="Helical" evidence="4">
    <location>
        <begin position="82"/>
        <end position="101"/>
    </location>
</feature>
<evidence type="ECO:0000313" key="6">
    <source>
        <dbReference type="EMBL" id="GAA4141333.1"/>
    </source>
</evidence>
<dbReference type="RefSeq" id="WP_344674693.1">
    <property type="nucleotide sequence ID" value="NZ_BAAAZI010000009.1"/>
</dbReference>
<feature type="transmembrane region" description="Helical" evidence="4">
    <location>
        <begin position="372"/>
        <end position="391"/>
    </location>
</feature>
<dbReference type="InterPro" id="IPR036259">
    <property type="entry name" value="MFS_trans_sf"/>
</dbReference>
<feature type="transmembrane region" description="Helical" evidence="4">
    <location>
        <begin position="311"/>
        <end position="333"/>
    </location>
</feature>
<dbReference type="PANTHER" id="PTHR43129">
    <property type="entry name" value="FOSMIDOMYCIN RESISTANCE PROTEIN"/>
    <property type="match status" value="1"/>
</dbReference>
<dbReference type="Gene3D" id="1.20.1250.20">
    <property type="entry name" value="MFS general substrate transporter like domains"/>
    <property type="match status" value="2"/>
</dbReference>
<accession>A0ABP7YU82</accession>
<evidence type="ECO:0000256" key="2">
    <source>
        <dbReference type="ARBA" id="ARBA00022989"/>
    </source>
</evidence>
<evidence type="ECO:0000256" key="3">
    <source>
        <dbReference type="ARBA" id="ARBA00023136"/>
    </source>
</evidence>